<dbReference type="PROSITE" id="PS50263">
    <property type="entry name" value="CN_HYDROLASE"/>
    <property type="match status" value="1"/>
</dbReference>
<name>A0A066XGG7_COLSU</name>
<dbReference type="InterPro" id="IPR003010">
    <property type="entry name" value="C-N_Hydrolase"/>
</dbReference>
<evidence type="ECO:0000313" key="4">
    <source>
        <dbReference type="EMBL" id="KDN64841.1"/>
    </source>
</evidence>
<dbReference type="OrthoDB" id="10250282at2759"/>
<feature type="signal peptide" evidence="2">
    <location>
        <begin position="1"/>
        <end position="20"/>
    </location>
</feature>
<dbReference type="OMA" id="ELWFPGF"/>
<dbReference type="PANTHER" id="PTHR46044">
    <property type="entry name" value="NITRILASE"/>
    <property type="match status" value="1"/>
</dbReference>
<evidence type="ECO:0000256" key="2">
    <source>
        <dbReference type="SAM" id="SignalP"/>
    </source>
</evidence>
<dbReference type="InterPro" id="IPR044149">
    <property type="entry name" value="Nitrilases_CHs"/>
</dbReference>
<dbReference type="STRING" id="1173701.A0A066XGG7"/>
<reference evidence="5" key="1">
    <citation type="journal article" date="2014" name="Genome Announc.">
        <title>Draft genome sequence of Colletotrichum sublineola, a destructive pathogen of cultivated sorghum.</title>
        <authorList>
            <person name="Baroncelli R."/>
            <person name="Sanz-Martin J.M."/>
            <person name="Rech G.E."/>
            <person name="Sukno S.A."/>
            <person name="Thon M.R."/>
        </authorList>
    </citation>
    <scope>NUCLEOTIDE SEQUENCE [LARGE SCALE GENOMIC DNA]</scope>
    <source>
        <strain evidence="5">TX430BB</strain>
    </source>
</reference>
<evidence type="ECO:0000256" key="1">
    <source>
        <dbReference type="ARBA" id="ARBA00008129"/>
    </source>
</evidence>
<dbReference type="EMBL" id="JMSE01001092">
    <property type="protein sequence ID" value="KDN64841.1"/>
    <property type="molecule type" value="Genomic_DNA"/>
</dbReference>
<dbReference type="Pfam" id="PF00795">
    <property type="entry name" value="CN_hydrolase"/>
    <property type="match status" value="1"/>
</dbReference>
<proteinExistence type="inferred from homology"/>
<keyword evidence="5" id="KW-1185">Reference proteome</keyword>
<organism evidence="4 5">
    <name type="scientific">Colletotrichum sublineola</name>
    <name type="common">Sorghum anthracnose fungus</name>
    <dbReference type="NCBI Taxonomy" id="1173701"/>
    <lineage>
        <taxon>Eukaryota</taxon>
        <taxon>Fungi</taxon>
        <taxon>Dikarya</taxon>
        <taxon>Ascomycota</taxon>
        <taxon>Pezizomycotina</taxon>
        <taxon>Sordariomycetes</taxon>
        <taxon>Hypocreomycetidae</taxon>
        <taxon>Glomerellales</taxon>
        <taxon>Glomerellaceae</taxon>
        <taxon>Colletotrichum</taxon>
        <taxon>Colletotrichum graminicola species complex</taxon>
    </lineage>
</organism>
<accession>A0A066XGG7</accession>
<feature type="domain" description="CN hydrolase" evidence="3">
    <location>
        <begin position="56"/>
        <end position="326"/>
    </location>
</feature>
<feature type="chain" id="PRO_5001630174" description="CN hydrolase domain-containing protein" evidence="2">
    <location>
        <begin position="21"/>
        <end position="380"/>
    </location>
</feature>
<protein>
    <recommendedName>
        <fullName evidence="3">CN hydrolase domain-containing protein</fullName>
    </recommendedName>
</protein>
<keyword evidence="2" id="KW-0732">Signal</keyword>
<gene>
    <name evidence="4" type="ORF">CSUB01_12444</name>
</gene>
<dbReference type="Gene3D" id="3.60.110.10">
    <property type="entry name" value="Carbon-nitrogen hydrolase"/>
    <property type="match status" value="1"/>
</dbReference>
<dbReference type="HOGENOM" id="CLU_797174_0_0_1"/>
<comment type="similarity">
    <text evidence="1">Belongs to the carbon-nitrogen hydrolase superfamily. Nitrilase family.</text>
</comment>
<dbReference type="InterPro" id="IPR036526">
    <property type="entry name" value="C-N_Hydrolase_sf"/>
</dbReference>
<dbReference type="PANTHER" id="PTHR46044:SF1">
    <property type="entry name" value="CN HYDROLASE DOMAIN-CONTAINING PROTEIN"/>
    <property type="match status" value="1"/>
</dbReference>
<dbReference type="SUPFAM" id="SSF56317">
    <property type="entry name" value="Carbon-nitrogen hydrolase"/>
    <property type="match status" value="1"/>
</dbReference>
<dbReference type="Proteomes" id="UP000027238">
    <property type="component" value="Unassembled WGS sequence"/>
</dbReference>
<evidence type="ECO:0000259" key="3">
    <source>
        <dbReference type="PROSITE" id="PS50263"/>
    </source>
</evidence>
<dbReference type="eggNOG" id="KOG0805">
    <property type="taxonomic scope" value="Eukaryota"/>
</dbReference>
<dbReference type="AlphaFoldDB" id="A0A066XGG7"/>
<sequence>MARLLPVVLALISTAATSLATPVAHGLPAGVDNSRKSQLGKRSDMDVVASWDLSNITLAAVRAPPVNWPLPIMSKNWDGVKFDINGTVDLGLQYMRQAAERGARLVAFPEVWFPGYPKGVINEDHPNSWLQSHAADYVDNSITAGDFNWNRLIQGAIENEIYLAVSISEKDTVHLYMTQLLISPTGEILTHRHKIRPGGRERELWTDGKLDDLRVVSTPIGRIGMLSCAEHTYPEANFIMQAQTEDIHIGAWPLTPAFGNYSLGYESSEVITSLAHSYANIGNTAFVLTSVGSSTIYAGGASPLWTRNRDEDSFEDVPIIYRTVNATAFANTTYNENNGVSWASMQNINLGFPEYIPQDMGTYVPWHQVTIQQLRNMSIV</sequence>
<comment type="caution">
    <text evidence="4">The sequence shown here is derived from an EMBL/GenBank/DDBJ whole genome shotgun (WGS) entry which is preliminary data.</text>
</comment>
<evidence type="ECO:0000313" key="5">
    <source>
        <dbReference type="Proteomes" id="UP000027238"/>
    </source>
</evidence>
<dbReference type="GO" id="GO:0003824">
    <property type="term" value="F:catalytic activity"/>
    <property type="evidence" value="ECO:0007669"/>
    <property type="project" value="InterPro"/>
</dbReference>